<organism evidence="2 3">
    <name type="scientific">Bagarius yarrelli</name>
    <name type="common">Goonch</name>
    <name type="synonym">Bagrus yarrelli</name>
    <dbReference type="NCBI Taxonomy" id="175774"/>
    <lineage>
        <taxon>Eukaryota</taxon>
        <taxon>Metazoa</taxon>
        <taxon>Chordata</taxon>
        <taxon>Craniata</taxon>
        <taxon>Vertebrata</taxon>
        <taxon>Euteleostomi</taxon>
        <taxon>Actinopterygii</taxon>
        <taxon>Neopterygii</taxon>
        <taxon>Teleostei</taxon>
        <taxon>Ostariophysi</taxon>
        <taxon>Siluriformes</taxon>
        <taxon>Sisoridae</taxon>
        <taxon>Sisorinae</taxon>
        <taxon>Bagarius</taxon>
    </lineage>
</organism>
<gene>
    <name evidence="2" type="ORF">Baya_8611</name>
</gene>
<feature type="compositionally biased region" description="Basic and acidic residues" evidence="1">
    <location>
        <begin position="1"/>
        <end position="17"/>
    </location>
</feature>
<accession>A0A556U4G3</accession>
<evidence type="ECO:0000256" key="1">
    <source>
        <dbReference type="SAM" id="MobiDB-lite"/>
    </source>
</evidence>
<reference evidence="2 3" key="1">
    <citation type="journal article" date="2019" name="Genome Biol. Evol.">
        <title>Whole-Genome Sequencing of the Giant Devil Catfish, Bagarius yarrelli.</title>
        <authorList>
            <person name="Jiang W."/>
            <person name="Lv Y."/>
            <person name="Cheng L."/>
            <person name="Yang K."/>
            <person name="Chao B."/>
            <person name="Wang X."/>
            <person name="Li Y."/>
            <person name="Pan X."/>
            <person name="You X."/>
            <person name="Zhang Y."/>
            <person name="Yang J."/>
            <person name="Li J."/>
            <person name="Zhang X."/>
            <person name="Liu S."/>
            <person name="Sun C."/>
            <person name="Yang J."/>
            <person name="Shi Q."/>
        </authorList>
    </citation>
    <scope>NUCLEOTIDE SEQUENCE [LARGE SCALE GENOMIC DNA]</scope>
    <source>
        <strain evidence="2">JWS20170419001</strain>
        <tissue evidence="2">Muscle</tissue>
    </source>
</reference>
<proteinExistence type="predicted"/>
<sequence length="136" mass="15335">MRGLEAEESKSESRENVEPDGDENCCVEKSKTQVRAEVKLISPPALYKSYSAKIWSACPANPLSSLHFLCVSFEAGEGKHSKRLCGHLSLFSRCFSQAFAASSQRYLHISPSPFFLGRFAWHLRSHGNFHRVLYLL</sequence>
<feature type="region of interest" description="Disordered" evidence="1">
    <location>
        <begin position="1"/>
        <end position="25"/>
    </location>
</feature>
<keyword evidence="3" id="KW-1185">Reference proteome</keyword>
<dbReference type="EMBL" id="VCAZ01000047">
    <property type="protein sequence ID" value="TSM60539.1"/>
    <property type="molecule type" value="Genomic_DNA"/>
</dbReference>
<dbReference type="Proteomes" id="UP000319801">
    <property type="component" value="Unassembled WGS sequence"/>
</dbReference>
<evidence type="ECO:0000313" key="2">
    <source>
        <dbReference type="EMBL" id="TSM60539.1"/>
    </source>
</evidence>
<comment type="caution">
    <text evidence="2">The sequence shown here is derived from an EMBL/GenBank/DDBJ whole genome shotgun (WGS) entry which is preliminary data.</text>
</comment>
<protein>
    <submittedName>
        <fullName evidence="2">Uncharacterized protein</fullName>
    </submittedName>
</protein>
<name>A0A556U4G3_BAGYA</name>
<evidence type="ECO:0000313" key="3">
    <source>
        <dbReference type="Proteomes" id="UP000319801"/>
    </source>
</evidence>
<dbReference type="AlphaFoldDB" id="A0A556U4G3"/>